<dbReference type="KEGG" id="mtun:MTUNDRAET4_3881"/>
<keyword evidence="1 3" id="KW-0560">Oxidoreductase</keyword>
<keyword evidence="2" id="KW-0503">Monooxygenase</keyword>
<dbReference type="InterPro" id="IPR009078">
    <property type="entry name" value="Ferritin-like_SF"/>
</dbReference>
<dbReference type="InterPro" id="IPR003430">
    <property type="entry name" value="Phenol_Hydrox"/>
</dbReference>
<accession>A0A4V6IN12</accession>
<dbReference type="SUPFAM" id="SSF47240">
    <property type="entry name" value="Ferritin-like"/>
    <property type="match status" value="1"/>
</dbReference>
<gene>
    <name evidence="3" type="primary">dmpL</name>
    <name evidence="3" type="ORF">MTUNDRAET4_3881</name>
</gene>
<dbReference type="OrthoDB" id="9806768at2"/>
<dbReference type="GO" id="GO:0018662">
    <property type="term" value="F:phenol 2-monooxygenase activity"/>
    <property type="evidence" value="ECO:0007669"/>
    <property type="project" value="UniProtKB-EC"/>
</dbReference>
<dbReference type="PIRSF" id="PIRSF000040">
    <property type="entry name" value="MMOH_comp"/>
    <property type="match status" value="1"/>
</dbReference>
<dbReference type="Gene3D" id="1.10.620.20">
    <property type="entry name" value="Ribonucleotide Reductase, subunit A"/>
    <property type="match status" value="1"/>
</dbReference>
<dbReference type="EMBL" id="LR536450">
    <property type="protein sequence ID" value="VFU10762.1"/>
    <property type="molecule type" value="Genomic_DNA"/>
</dbReference>
<dbReference type="Pfam" id="PF02332">
    <property type="entry name" value="Phenol_Hydrox"/>
    <property type="match status" value="1"/>
</dbReference>
<dbReference type="AlphaFoldDB" id="A0A4V6IN12"/>
<organism evidence="3 4">
    <name type="scientific">Methylocella tundrae</name>
    <dbReference type="NCBI Taxonomy" id="227605"/>
    <lineage>
        <taxon>Bacteria</taxon>
        <taxon>Pseudomonadati</taxon>
        <taxon>Pseudomonadota</taxon>
        <taxon>Alphaproteobacteria</taxon>
        <taxon>Hyphomicrobiales</taxon>
        <taxon>Beijerinckiaceae</taxon>
        <taxon>Methylocella</taxon>
    </lineage>
</organism>
<name>A0A4V6IN12_METTU</name>
<evidence type="ECO:0000256" key="2">
    <source>
        <dbReference type="ARBA" id="ARBA00023033"/>
    </source>
</evidence>
<dbReference type="Proteomes" id="UP000294360">
    <property type="component" value="Chromosome"/>
</dbReference>
<evidence type="ECO:0000313" key="4">
    <source>
        <dbReference type="Proteomes" id="UP000294360"/>
    </source>
</evidence>
<proteinExistence type="predicted"/>
<dbReference type="RefSeq" id="WP_134491644.1">
    <property type="nucleotide sequence ID" value="NZ_CP139089.1"/>
</dbReference>
<dbReference type="EC" id="1.14.13.7" evidence="3"/>
<evidence type="ECO:0000256" key="1">
    <source>
        <dbReference type="ARBA" id="ARBA00023002"/>
    </source>
</evidence>
<dbReference type="InterPro" id="IPR012348">
    <property type="entry name" value="RNR-like"/>
</dbReference>
<dbReference type="InterPro" id="IPR012078">
    <property type="entry name" value="MP_mOase_hydro"/>
</dbReference>
<protein>
    <submittedName>
        <fullName evidence="3">Phenol hydroxylase P1 protein</fullName>
        <ecNumber evidence="3">1.14.13.7</ecNumber>
    </submittedName>
</protein>
<sequence>MALEIRTSTVRQRRQTFSNVARRLGADKPGSRYEEALYDLQSEVNFHYRPTWDPAHELFDKSRTKISMADWYQLKDPRQLYYGTYTIQRARMMEAVEKNFAFAEKRGLLYSYDPEWREVIRFYLLPLRHVEWGANMNACNMVDKGYGVAITQPAMFAVTDRLGIAQIISRIGLAMGGAGALDQARERWITAPEWQPMRRLVEDTLVIEDWFEQFVAQFLSLDGLLYPLVYGQFDAAGLQHGAGALSMLVEFMVDWQDDTAKWVDAVLKRAASESAANRQLIAGWHEEWIERSRAALAPLAQKVLGPAAEEALSSVQAALENRADRLGVRLSTEMAA</sequence>
<evidence type="ECO:0000313" key="3">
    <source>
        <dbReference type="EMBL" id="VFU10762.1"/>
    </source>
</evidence>
<reference evidence="3 4" key="1">
    <citation type="submission" date="2019-03" db="EMBL/GenBank/DDBJ databases">
        <authorList>
            <person name="Kox A.R. M."/>
        </authorList>
    </citation>
    <scope>NUCLEOTIDE SEQUENCE [LARGE SCALE GENOMIC DNA]</scope>
    <source>
        <strain evidence="3">MTUNDRAET4 annotated genome</strain>
    </source>
</reference>
<dbReference type="CDD" id="cd01058">
    <property type="entry name" value="AAMH_B"/>
    <property type="match status" value="1"/>
</dbReference>